<feature type="domain" description="EF-hand" evidence="3">
    <location>
        <begin position="72"/>
        <end position="107"/>
    </location>
</feature>
<comment type="caution">
    <text evidence="4">The sequence shown here is derived from an EMBL/GenBank/DDBJ whole genome shotgun (WGS) entry which is preliminary data.</text>
</comment>
<keyword evidence="5" id="KW-1185">Reference proteome</keyword>
<dbReference type="EMBL" id="JACIJC010000005">
    <property type="protein sequence ID" value="MBB5687004.1"/>
    <property type="molecule type" value="Genomic_DNA"/>
</dbReference>
<dbReference type="PROSITE" id="PS00018">
    <property type="entry name" value="EF_HAND_1"/>
    <property type="match status" value="2"/>
</dbReference>
<feature type="signal peptide" evidence="2">
    <location>
        <begin position="1"/>
        <end position="19"/>
    </location>
</feature>
<evidence type="ECO:0000313" key="4">
    <source>
        <dbReference type="EMBL" id="MBB5687004.1"/>
    </source>
</evidence>
<protein>
    <submittedName>
        <fullName evidence="4">Ethanolamine ammonia-lyase small subunit</fullName>
    </submittedName>
</protein>
<organism evidence="4 5">
    <name type="scientific">Sphingobium boeckii</name>
    <dbReference type="NCBI Taxonomy" id="1082345"/>
    <lineage>
        <taxon>Bacteria</taxon>
        <taxon>Pseudomonadati</taxon>
        <taxon>Pseudomonadota</taxon>
        <taxon>Alphaproteobacteria</taxon>
        <taxon>Sphingomonadales</taxon>
        <taxon>Sphingomonadaceae</taxon>
        <taxon>Sphingobium</taxon>
    </lineage>
</organism>
<dbReference type="GO" id="GO:0016829">
    <property type="term" value="F:lyase activity"/>
    <property type="evidence" value="ECO:0007669"/>
    <property type="project" value="UniProtKB-KW"/>
</dbReference>
<dbReference type="InterPro" id="IPR011992">
    <property type="entry name" value="EF-hand-dom_pair"/>
</dbReference>
<proteinExistence type="predicted"/>
<gene>
    <name evidence="4" type="ORF">FHS49_003032</name>
</gene>
<feature type="region of interest" description="Disordered" evidence="1">
    <location>
        <begin position="33"/>
        <end position="64"/>
    </location>
</feature>
<dbReference type="AlphaFoldDB" id="A0A7W9EFE3"/>
<keyword evidence="2" id="KW-0732">Signal</keyword>
<evidence type="ECO:0000256" key="1">
    <source>
        <dbReference type="SAM" id="MobiDB-lite"/>
    </source>
</evidence>
<dbReference type="RefSeq" id="WP_184020059.1">
    <property type="nucleotide sequence ID" value="NZ_JACIJC010000005.1"/>
</dbReference>
<dbReference type="Gene3D" id="1.10.238.10">
    <property type="entry name" value="EF-hand"/>
    <property type="match status" value="1"/>
</dbReference>
<reference evidence="4 5" key="1">
    <citation type="submission" date="2020-08" db="EMBL/GenBank/DDBJ databases">
        <title>Genomic Encyclopedia of Type Strains, Phase IV (KMG-IV): sequencing the most valuable type-strain genomes for metagenomic binning, comparative biology and taxonomic classification.</title>
        <authorList>
            <person name="Goeker M."/>
        </authorList>
    </citation>
    <scope>NUCLEOTIDE SEQUENCE [LARGE SCALE GENOMIC DNA]</scope>
    <source>
        <strain evidence="4 5">DSM 25079</strain>
    </source>
</reference>
<sequence>MIRTVLLASAFAFASPALAQQTEMPAEPMMDAPAEATTEVVTETPAPDGAMPDTATTTTTAEATAPANATTQVAQVVEADFPSYDLDKNGELSQAEFAEWMLKLKAASPAQQGATTAEADLKAWTGQAFAQADVDKSQAVSKGELTTFLSG</sequence>
<accession>A0A7W9EFE3</accession>
<keyword evidence="4" id="KW-0456">Lyase</keyword>
<dbReference type="InterPro" id="IPR018247">
    <property type="entry name" value="EF_Hand_1_Ca_BS"/>
</dbReference>
<name>A0A7W9EFE3_9SPHN</name>
<dbReference type="InterPro" id="IPR002048">
    <property type="entry name" value="EF_hand_dom"/>
</dbReference>
<dbReference type="PROSITE" id="PS50222">
    <property type="entry name" value="EF_HAND_2"/>
    <property type="match status" value="1"/>
</dbReference>
<evidence type="ECO:0000259" key="3">
    <source>
        <dbReference type="PROSITE" id="PS50222"/>
    </source>
</evidence>
<dbReference type="Proteomes" id="UP000549617">
    <property type="component" value="Unassembled WGS sequence"/>
</dbReference>
<evidence type="ECO:0000313" key="5">
    <source>
        <dbReference type="Proteomes" id="UP000549617"/>
    </source>
</evidence>
<dbReference type="SUPFAM" id="SSF47473">
    <property type="entry name" value="EF-hand"/>
    <property type="match status" value="1"/>
</dbReference>
<dbReference type="GO" id="GO:0005509">
    <property type="term" value="F:calcium ion binding"/>
    <property type="evidence" value="ECO:0007669"/>
    <property type="project" value="InterPro"/>
</dbReference>
<feature type="chain" id="PRO_5031084116" evidence="2">
    <location>
        <begin position="20"/>
        <end position="151"/>
    </location>
</feature>
<evidence type="ECO:0000256" key="2">
    <source>
        <dbReference type="SAM" id="SignalP"/>
    </source>
</evidence>